<evidence type="ECO:0000256" key="1">
    <source>
        <dbReference type="ARBA" id="ARBA00004613"/>
    </source>
</evidence>
<reference evidence="6" key="1">
    <citation type="submission" date="2025-08" db="UniProtKB">
        <authorList>
            <consortium name="RefSeq"/>
        </authorList>
    </citation>
    <scope>IDENTIFICATION</scope>
    <source>
        <strain evidence="6">15085-1641.00</strain>
        <tissue evidence="6">Whole body</tissue>
    </source>
</reference>
<comment type="subcellular location">
    <subcellularLocation>
        <location evidence="1">Secreted</location>
    </subcellularLocation>
</comment>
<dbReference type="Proteomes" id="UP000504633">
    <property type="component" value="Unplaced"/>
</dbReference>
<gene>
    <name evidence="6" type="primary">LOC111599079</name>
</gene>
<feature type="domain" description="Single" evidence="4">
    <location>
        <begin position="37"/>
        <end position="106"/>
    </location>
</feature>
<evidence type="ECO:0000256" key="2">
    <source>
        <dbReference type="ARBA" id="ARBA00022525"/>
    </source>
</evidence>
<dbReference type="OMA" id="CCERTII"/>
<proteinExistence type="predicted"/>
<dbReference type="SMART" id="SM01318">
    <property type="entry name" value="SVWC"/>
    <property type="match status" value="1"/>
</dbReference>
<dbReference type="GO" id="GO:0005576">
    <property type="term" value="C:extracellular region"/>
    <property type="evidence" value="ECO:0007669"/>
    <property type="project" value="UniProtKB-SubCell"/>
</dbReference>
<dbReference type="InterPro" id="IPR029277">
    <property type="entry name" value="SVWC_dom"/>
</dbReference>
<protein>
    <submittedName>
        <fullName evidence="6">Uncharacterized protein LOC111599079 isoform X1</fullName>
    </submittedName>
</protein>
<dbReference type="OrthoDB" id="7901229at2759"/>
<dbReference type="RefSeq" id="XP_023170379.1">
    <property type="nucleotide sequence ID" value="XM_023314611.2"/>
</dbReference>
<sequence>MHLPIIVLFLFITHLTHGIEAAEWVGLYRDTNHPGKCVIEQYLILKEGVSVKDPNHECRQIICGFNGSTIFQSCGVISGFLPGCRFGDYINVDQPYPLCCERKIICD</sequence>
<keyword evidence="5" id="KW-1185">Reference proteome</keyword>
<keyword evidence="3" id="KW-0732">Signal</keyword>
<accession>A0A6J1LRF9</accession>
<evidence type="ECO:0000259" key="4">
    <source>
        <dbReference type="SMART" id="SM01318"/>
    </source>
</evidence>
<organism evidence="5 6">
    <name type="scientific">Drosophila hydei</name>
    <name type="common">Fruit fly</name>
    <dbReference type="NCBI Taxonomy" id="7224"/>
    <lineage>
        <taxon>Eukaryota</taxon>
        <taxon>Metazoa</taxon>
        <taxon>Ecdysozoa</taxon>
        <taxon>Arthropoda</taxon>
        <taxon>Hexapoda</taxon>
        <taxon>Insecta</taxon>
        <taxon>Pterygota</taxon>
        <taxon>Neoptera</taxon>
        <taxon>Endopterygota</taxon>
        <taxon>Diptera</taxon>
        <taxon>Brachycera</taxon>
        <taxon>Muscomorpha</taxon>
        <taxon>Ephydroidea</taxon>
        <taxon>Drosophilidae</taxon>
        <taxon>Drosophila</taxon>
    </lineage>
</organism>
<evidence type="ECO:0000256" key="3">
    <source>
        <dbReference type="SAM" id="SignalP"/>
    </source>
</evidence>
<dbReference type="AlphaFoldDB" id="A0A6J1LRF9"/>
<dbReference type="GeneID" id="111599079"/>
<evidence type="ECO:0000313" key="6">
    <source>
        <dbReference type="RefSeq" id="XP_023170379.1"/>
    </source>
</evidence>
<dbReference type="PANTHER" id="PTHR39957">
    <property type="entry name" value="AT09846P1-RELATED"/>
    <property type="match status" value="1"/>
</dbReference>
<name>A0A6J1LRF9_DROHY</name>
<evidence type="ECO:0000313" key="5">
    <source>
        <dbReference type="Proteomes" id="UP000504633"/>
    </source>
</evidence>
<keyword evidence="2" id="KW-0964">Secreted</keyword>
<dbReference type="InterPro" id="IPR053308">
    <property type="entry name" value="Vago-like"/>
</dbReference>
<feature type="chain" id="PRO_5026956248" evidence="3">
    <location>
        <begin position="19"/>
        <end position="107"/>
    </location>
</feature>
<dbReference type="KEGG" id="dhe:111599079"/>
<dbReference type="PANTHER" id="PTHR39957:SF1">
    <property type="entry name" value="AT09846P1-RELATED"/>
    <property type="match status" value="1"/>
</dbReference>
<feature type="signal peptide" evidence="3">
    <location>
        <begin position="1"/>
        <end position="18"/>
    </location>
</feature>
<dbReference type="Pfam" id="PF15430">
    <property type="entry name" value="SVWC"/>
    <property type="match status" value="1"/>
</dbReference>